<proteinExistence type="inferred from homology"/>
<dbReference type="STRING" id="1399968.CI15_15370"/>
<evidence type="ECO:0000259" key="6">
    <source>
        <dbReference type="PROSITE" id="PS51387"/>
    </source>
</evidence>
<dbReference type="EMBL" id="LRBG01000012">
    <property type="protein sequence ID" value="KXU87520.1"/>
    <property type="molecule type" value="Genomic_DNA"/>
</dbReference>
<dbReference type="InterPro" id="IPR050416">
    <property type="entry name" value="FAD-linked_Oxidoreductase"/>
</dbReference>
<keyword evidence="3" id="KW-0285">Flavoprotein</keyword>
<dbReference type="Pfam" id="PF01565">
    <property type="entry name" value="FAD_binding_4"/>
    <property type="match status" value="1"/>
</dbReference>
<protein>
    <recommendedName>
        <fullName evidence="6">FAD-binding PCMH-type domain-containing protein</fullName>
    </recommendedName>
</protein>
<dbReference type="PROSITE" id="PS51387">
    <property type="entry name" value="FAD_PCMH"/>
    <property type="match status" value="1"/>
</dbReference>
<dbReference type="GO" id="GO:0071949">
    <property type="term" value="F:FAD binding"/>
    <property type="evidence" value="ECO:0007669"/>
    <property type="project" value="InterPro"/>
</dbReference>
<evidence type="ECO:0000313" key="8">
    <source>
        <dbReference type="Proteomes" id="UP000075613"/>
    </source>
</evidence>
<dbReference type="OrthoDB" id="9775082at2"/>
<dbReference type="InterPro" id="IPR012951">
    <property type="entry name" value="BBE"/>
</dbReference>
<sequence>MNSSVVKEIEQITRRPLHLAGSPAFREATRLYGFSAAPAHPVPLGVILCESTQDVVAAIRAARAVGVPLSVRGGGHNAFGFALCQDGIVLDMRNMRDVQVDPTLRRTRCGPGTTWGVYDAATQLHGLASPGGVVSSTGVAGLTLGGGIGALRGLFGLACDNLRSAEVVLADGSIVTADANREPDLFWALHGGASNFGIVTSFEFNVHAVGTQTVTGPIYFSFDEAVKVIANFRRIAPELPDACATEFNFGRNKEGRTQLGIMVRFMGDMAAAEPTLKRIRACGTPIADMAVELPYCQAQRLLDPKAPWDDRHYWKTQTLNGMHDEVVEAVVHFVETSPSPLGKIVIERLAGQISRIDPDSAAINFRHAPYNAMIVGEWKDVADDEANHDWVKRFAAALAPFNAGGAYTNYMASDTTEDDIRAAFGDKKYRRMQSIKASYDPENFFNRNQNIRPAG</sequence>
<dbReference type="AlphaFoldDB" id="A0A149PR26"/>
<keyword evidence="8" id="KW-1185">Reference proteome</keyword>
<keyword evidence="4" id="KW-0274">FAD</keyword>
<accession>A0A149PR26</accession>
<comment type="similarity">
    <text evidence="2">Belongs to the oxygen-dependent FAD-linked oxidoreductase family.</text>
</comment>
<comment type="cofactor">
    <cofactor evidence="1">
        <name>FAD</name>
        <dbReference type="ChEBI" id="CHEBI:57692"/>
    </cofactor>
</comment>
<dbReference type="Gene3D" id="3.30.43.10">
    <property type="entry name" value="Uridine Diphospho-n-acetylenolpyruvylglucosamine Reductase, domain 2"/>
    <property type="match status" value="1"/>
</dbReference>
<dbReference type="SUPFAM" id="SSF55103">
    <property type="entry name" value="FAD-linked oxidases, C-terminal domain"/>
    <property type="match status" value="2"/>
</dbReference>
<dbReference type="InterPro" id="IPR006094">
    <property type="entry name" value="Oxid_FAD_bind_N"/>
</dbReference>
<dbReference type="InterPro" id="IPR016169">
    <property type="entry name" value="FAD-bd_PCMH_sub2"/>
</dbReference>
<comment type="caution">
    <text evidence="7">The sequence shown here is derived from an EMBL/GenBank/DDBJ whole genome shotgun (WGS) entry which is preliminary data.</text>
</comment>
<reference evidence="7 8" key="1">
    <citation type="journal article" date="2015" name="Int. J. Syst. Evol. Microbiol.">
        <title>Burkholderia monticola sp. nov., isolated from mountain soil.</title>
        <authorList>
            <person name="Baek I."/>
            <person name="Seo B."/>
            <person name="Lee I."/>
            <person name="Yi H."/>
            <person name="Chun J."/>
        </authorList>
    </citation>
    <scope>NUCLEOTIDE SEQUENCE [LARGE SCALE GENOMIC DNA]</scope>
    <source>
        <strain evidence="7 8">JC2948</strain>
    </source>
</reference>
<dbReference type="GO" id="GO:0016491">
    <property type="term" value="F:oxidoreductase activity"/>
    <property type="evidence" value="ECO:0007669"/>
    <property type="project" value="UniProtKB-KW"/>
</dbReference>
<dbReference type="InterPro" id="IPR016167">
    <property type="entry name" value="FAD-bd_PCMH_sub1"/>
</dbReference>
<organism evidence="7 8">
    <name type="scientific">Paraburkholderia monticola</name>
    <dbReference type="NCBI Taxonomy" id="1399968"/>
    <lineage>
        <taxon>Bacteria</taxon>
        <taxon>Pseudomonadati</taxon>
        <taxon>Pseudomonadota</taxon>
        <taxon>Betaproteobacteria</taxon>
        <taxon>Burkholderiales</taxon>
        <taxon>Burkholderiaceae</taxon>
        <taxon>Paraburkholderia</taxon>
    </lineage>
</organism>
<dbReference type="Pfam" id="PF08031">
    <property type="entry name" value="BBE"/>
    <property type="match status" value="1"/>
</dbReference>
<evidence type="ECO:0000256" key="5">
    <source>
        <dbReference type="ARBA" id="ARBA00023002"/>
    </source>
</evidence>
<dbReference type="SUPFAM" id="SSF56176">
    <property type="entry name" value="FAD-binding/transporter-associated domain-like"/>
    <property type="match status" value="1"/>
</dbReference>
<dbReference type="Proteomes" id="UP000075613">
    <property type="component" value="Unassembled WGS sequence"/>
</dbReference>
<evidence type="ECO:0000256" key="2">
    <source>
        <dbReference type="ARBA" id="ARBA00005466"/>
    </source>
</evidence>
<evidence type="ECO:0000256" key="1">
    <source>
        <dbReference type="ARBA" id="ARBA00001974"/>
    </source>
</evidence>
<dbReference type="InterPro" id="IPR036318">
    <property type="entry name" value="FAD-bd_PCMH-like_sf"/>
</dbReference>
<dbReference type="PANTHER" id="PTHR42973">
    <property type="entry name" value="BINDING OXIDOREDUCTASE, PUTATIVE (AFU_ORTHOLOGUE AFUA_1G17690)-RELATED"/>
    <property type="match status" value="1"/>
</dbReference>
<dbReference type="PROSITE" id="PS00862">
    <property type="entry name" value="OX2_COVAL_FAD"/>
    <property type="match status" value="1"/>
</dbReference>
<gene>
    <name evidence="7" type="ORF">CI15_15370</name>
</gene>
<evidence type="ECO:0000313" key="7">
    <source>
        <dbReference type="EMBL" id="KXU87520.1"/>
    </source>
</evidence>
<evidence type="ECO:0000256" key="3">
    <source>
        <dbReference type="ARBA" id="ARBA00022630"/>
    </source>
</evidence>
<dbReference type="InterPro" id="IPR006093">
    <property type="entry name" value="Oxy_OxRdtase_FAD_BS"/>
</dbReference>
<dbReference type="Gene3D" id="3.30.465.10">
    <property type="match status" value="1"/>
</dbReference>
<dbReference type="Gene3D" id="3.40.462.20">
    <property type="match status" value="1"/>
</dbReference>
<name>A0A149PR26_9BURK</name>
<dbReference type="InterPro" id="IPR016166">
    <property type="entry name" value="FAD-bd_PCMH"/>
</dbReference>
<keyword evidence="5" id="KW-0560">Oxidoreductase</keyword>
<feature type="domain" description="FAD-binding PCMH-type" evidence="6">
    <location>
        <begin position="39"/>
        <end position="209"/>
    </location>
</feature>
<evidence type="ECO:0000256" key="4">
    <source>
        <dbReference type="ARBA" id="ARBA00022827"/>
    </source>
</evidence>
<dbReference type="RefSeq" id="WP_062129187.1">
    <property type="nucleotide sequence ID" value="NZ_LRBG01000012.1"/>
</dbReference>
<dbReference type="PANTHER" id="PTHR42973:SF39">
    <property type="entry name" value="FAD-BINDING PCMH-TYPE DOMAIN-CONTAINING PROTEIN"/>
    <property type="match status" value="1"/>
</dbReference>
<dbReference type="InterPro" id="IPR016164">
    <property type="entry name" value="FAD-linked_Oxase-like_C"/>
</dbReference>